<feature type="compositionally biased region" description="Polar residues" evidence="4">
    <location>
        <begin position="906"/>
        <end position="920"/>
    </location>
</feature>
<feature type="repeat" description="WD" evidence="3">
    <location>
        <begin position="366"/>
        <end position="405"/>
    </location>
</feature>
<feature type="repeat" description="WD" evidence="3">
    <location>
        <begin position="266"/>
        <end position="305"/>
    </location>
</feature>
<evidence type="ECO:0000259" key="5">
    <source>
        <dbReference type="PROSITE" id="PS50181"/>
    </source>
</evidence>
<dbReference type="SMART" id="SM00320">
    <property type="entry name" value="WD40"/>
    <property type="match status" value="6"/>
</dbReference>
<feature type="compositionally biased region" description="Polar residues" evidence="4">
    <location>
        <begin position="876"/>
        <end position="894"/>
    </location>
</feature>
<gene>
    <name evidence="6" type="ORF">LY90DRAFT_665904</name>
</gene>
<protein>
    <submittedName>
        <fullName evidence="6">WD40 repeat-like protein</fullName>
    </submittedName>
</protein>
<dbReference type="Pfam" id="PF00400">
    <property type="entry name" value="WD40"/>
    <property type="match status" value="4"/>
</dbReference>
<feature type="compositionally biased region" description="Low complexity" evidence="4">
    <location>
        <begin position="682"/>
        <end position="694"/>
    </location>
</feature>
<dbReference type="Gene3D" id="1.20.1280.50">
    <property type="match status" value="1"/>
</dbReference>
<feature type="region of interest" description="Disordered" evidence="4">
    <location>
        <begin position="776"/>
        <end position="853"/>
    </location>
</feature>
<dbReference type="InterPro" id="IPR036322">
    <property type="entry name" value="WD40_repeat_dom_sf"/>
</dbReference>
<dbReference type="PRINTS" id="PR00320">
    <property type="entry name" value="GPROTEINBRPT"/>
</dbReference>
<feature type="region of interest" description="Disordered" evidence="4">
    <location>
        <begin position="601"/>
        <end position="661"/>
    </location>
</feature>
<feature type="region of interest" description="Disordered" evidence="4">
    <location>
        <begin position="24"/>
        <end position="66"/>
    </location>
</feature>
<accession>A0A1Y2EUB5</accession>
<dbReference type="PROSITE" id="PS50082">
    <property type="entry name" value="WD_REPEATS_2"/>
    <property type="match status" value="3"/>
</dbReference>
<dbReference type="SMART" id="SM00256">
    <property type="entry name" value="FBOX"/>
    <property type="match status" value="1"/>
</dbReference>
<dbReference type="InterPro" id="IPR042627">
    <property type="entry name" value="FBXW2"/>
</dbReference>
<dbReference type="PROSITE" id="PS50181">
    <property type="entry name" value="FBOX"/>
    <property type="match status" value="1"/>
</dbReference>
<dbReference type="AlphaFoldDB" id="A0A1Y2EUB5"/>
<dbReference type="CDD" id="cd00200">
    <property type="entry name" value="WD40"/>
    <property type="match status" value="1"/>
</dbReference>
<dbReference type="PROSITE" id="PS00678">
    <property type="entry name" value="WD_REPEATS_1"/>
    <property type="match status" value="1"/>
</dbReference>
<keyword evidence="7" id="KW-1185">Reference proteome</keyword>
<dbReference type="InterPro" id="IPR019775">
    <property type="entry name" value="WD40_repeat_CS"/>
</dbReference>
<feature type="compositionally biased region" description="Basic and acidic residues" evidence="4">
    <location>
        <begin position="921"/>
        <end position="943"/>
    </location>
</feature>
<dbReference type="STRING" id="1754190.A0A1Y2EUB5"/>
<evidence type="ECO:0000313" key="6">
    <source>
        <dbReference type="EMBL" id="ORY75163.1"/>
    </source>
</evidence>
<dbReference type="PANTHER" id="PTHR44436:SF1">
    <property type="entry name" value="F-BOX_WD REPEAT-CONTAINING PROTEIN 2"/>
    <property type="match status" value="1"/>
</dbReference>
<dbReference type="OrthoDB" id="5580488at2759"/>
<feature type="domain" description="F-box" evidence="5">
    <location>
        <begin position="139"/>
        <end position="185"/>
    </location>
</feature>
<dbReference type="Pfam" id="PF12937">
    <property type="entry name" value="F-box-like"/>
    <property type="match status" value="1"/>
</dbReference>
<name>A0A1Y2EUB5_9FUNG</name>
<keyword evidence="1 3" id="KW-0853">WD repeat</keyword>
<feature type="compositionally biased region" description="Low complexity" evidence="4">
    <location>
        <begin position="42"/>
        <end position="59"/>
    </location>
</feature>
<feature type="compositionally biased region" description="Low complexity" evidence="4">
    <location>
        <begin position="648"/>
        <end position="661"/>
    </location>
</feature>
<comment type="caution">
    <text evidence="6">The sequence shown here is derived from an EMBL/GenBank/DDBJ whole genome shotgun (WGS) entry which is preliminary data.</text>
</comment>
<feature type="compositionally biased region" description="Basic and acidic residues" evidence="4">
    <location>
        <begin position="610"/>
        <end position="622"/>
    </location>
</feature>
<feature type="repeat" description="WD" evidence="3">
    <location>
        <begin position="306"/>
        <end position="338"/>
    </location>
</feature>
<dbReference type="Gene3D" id="2.130.10.10">
    <property type="entry name" value="YVTN repeat-like/Quinoprotein amine dehydrogenase"/>
    <property type="match status" value="1"/>
</dbReference>
<dbReference type="EMBL" id="MCOG01000026">
    <property type="protein sequence ID" value="ORY75163.1"/>
    <property type="molecule type" value="Genomic_DNA"/>
</dbReference>
<feature type="region of interest" description="Disordered" evidence="4">
    <location>
        <begin position="676"/>
        <end position="698"/>
    </location>
</feature>
<evidence type="ECO:0000313" key="7">
    <source>
        <dbReference type="Proteomes" id="UP000193920"/>
    </source>
</evidence>
<dbReference type="InterPro" id="IPR015943">
    <property type="entry name" value="WD40/YVTN_repeat-like_dom_sf"/>
</dbReference>
<proteinExistence type="predicted"/>
<feature type="compositionally biased region" description="Basic and acidic residues" evidence="4">
    <location>
        <begin position="895"/>
        <end position="905"/>
    </location>
</feature>
<dbReference type="Proteomes" id="UP000193920">
    <property type="component" value="Unassembled WGS sequence"/>
</dbReference>
<evidence type="ECO:0000256" key="1">
    <source>
        <dbReference type="ARBA" id="ARBA00022574"/>
    </source>
</evidence>
<evidence type="ECO:0000256" key="3">
    <source>
        <dbReference type="PROSITE-ProRule" id="PRU00221"/>
    </source>
</evidence>
<evidence type="ECO:0000256" key="4">
    <source>
        <dbReference type="SAM" id="MobiDB-lite"/>
    </source>
</evidence>
<dbReference type="PROSITE" id="PS50294">
    <property type="entry name" value="WD_REPEATS_REGION"/>
    <property type="match status" value="3"/>
</dbReference>
<dbReference type="InterPro" id="IPR001680">
    <property type="entry name" value="WD40_rpt"/>
</dbReference>
<dbReference type="PANTHER" id="PTHR44436">
    <property type="entry name" value="F-BOX/WD REPEAT-CONTAINING PROTEIN 2"/>
    <property type="match status" value="1"/>
</dbReference>
<keyword evidence="2" id="KW-0677">Repeat</keyword>
<feature type="compositionally biased region" description="Low complexity" evidence="4">
    <location>
        <begin position="821"/>
        <end position="835"/>
    </location>
</feature>
<dbReference type="SUPFAM" id="SSF81383">
    <property type="entry name" value="F-box domain"/>
    <property type="match status" value="1"/>
</dbReference>
<organism evidence="6 7">
    <name type="scientific">Neocallimastix californiae</name>
    <dbReference type="NCBI Taxonomy" id="1754190"/>
    <lineage>
        <taxon>Eukaryota</taxon>
        <taxon>Fungi</taxon>
        <taxon>Fungi incertae sedis</taxon>
        <taxon>Chytridiomycota</taxon>
        <taxon>Chytridiomycota incertae sedis</taxon>
        <taxon>Neocallimastigomycetes</taxon>
        <taxon>Neocallimastigales</taxon>
        <taxon>Neocallimastigaceae</taxon>
        <taxon>Neocallimastix</taxon>
    </lineage>
</organism>
<dbReference type="InterPro" id="IPR036047">
    <property type="entry name" value="F-box-like_dom_sf"/>
</dbReference>
<dbReference type="SUPFAM" id="SSF50978">
    <property type="entry name" value="WD40 repeat-like"/>
    <property type="match status" value="1"/>
</dbReference>
<sequence length="1009" mass="115119">MDIKLPDISQGRRRNNISSIRNLNYEENKNKKGSIHNLSTVNDNNKNNNNNNNNRNNSNHSSTQNARHIVAQESKEPILPSIRTYHLDNVESDELLKAVLRRFSSLKQSDRHNFILEIFKDCDPADMSYIYKTLPTLHRDFLILLPNTIAYEIIVYTSPRDINTFSQVSKKWRKLITHTELWERLYDNIGLKSMYKAYLCKSITLNCVKLSLLTNWVKGKFNYSSIQAHNTGILQMCLFGNYLATAGADRTCKLYDIVTRTCLKVFKGHEKCILCIKMDGKKIITGSEDHTIRLWNIRTGDEIVKLEDHKGSVNSIAFYDTTLISGSSDNTIKIWRMELVRNDNSKKNILLNKSSIDYNVVCLRTLFGHTASVQCVDILPTICVSGSSDGTIRIWHVESGNCIKIIYPTLLKSIPVYKMNPELTKMEDITYEPISCIKLTYNYLVAGTYSGHIYLMDIYAKEITADDVFRPEWTNWKKDNYDIVNMENTDNNNNIVNFISSFNQQSNSSSGKSTKPDIIEDYSIPCNILTIRGREFAFEELIDWVNTPSSIKLNRIYSLDINAIPILPDQFSTDDLVTTVNAEELAEEKLNDETLDTLEKMNTNENNSTDNDKVNDKNTANDRRRKSKSIYNIDALNEGLEESTGEANNKSNNNNNGIINNNDYLKTKEEAKIENDNKNKNIKFPNENSNNNLEENSKTVGLDNVNNLSMMDMEDFQNVPGLSNPQLYQSNEFLQEEDDISVFERQFSFNSNSLFSKETSLEDIISPSVVPKKKDLTNISEKSMKSSLPLPKSIIDSRKSGNNDKRQSKRSLLTKKSLCVNNKSYSSNNSNNNKNTLRTGKYVSNKKKNKSKVNEKLSLDNYIYDNVNKLDETINTVSNNPLSESNTSINNNKNTEGDHSNDDTSNKSVNDANSKSTKNNSKIEKYLKERYSNESKNNLDSKKTSNNNNNNNRRFKFDNGAAKWILGVQVDSWRLIAGGCEGKSIFWNHKIGVSLFEINKDTTNIETIP</sequence>
<evidence type="ECO:0000256" key="2">
    <source>
        <dbReference type="ARBA" id="ARBA00022737"/>
    </source>
</evidence>
<dbReference type="InterPro" id="IPR020472">
    <property type="entry name" value="WD40_PAC1"/>
</dbReference>
<reference evidence="6 7" key="1">
    <citation type="submission" date="2016-08" db="EMBL/GenBank/DDBJ databases">
        <title>A Parts List for Fungal Cellulosomes Revealed by Comparative Genomics.</title>
        <authorList>
            <consortium name="DOE Joint Genome Institute"/>
            <person name="Haitjema C.H."/>
            <person name="Gilmore S.P."/>
            <person name="Henske J.K."/>
            <person name="Solomon K.V."/>
            <person name="De Groot R."/>
            <person name="Kuo A."/>
            <person name="Mondo S.J."/>
            <person name="Salamov A.A."/>
            <person name="Labutti K."/>
            <person name="Zhao Z."/>
            <person name="Chiniquy J."/>
            <person name="Barry K."/>
            <person name="Brewer H.M."/>
            <person name="Purvine S.O."/>
            <person name="Wright A.T."/>
            <person name="Boxma B."/>
            <person name="Van Alen T."/>
            <person name="Hackstein J.H."/>
            <person name="Baker S.E."/>
            <person name="Grigoriev I.V."/>
            <person name="O'Malley M.A."/>
        </authorList>
    </citation>
    <scope>NUCLEOTIDE SEQUENCE [LARGE SCALE GENOMIC DNA]</scope>
    <source>
        <strain evidence="6 7">G1</strain>
    </source>
</reference>
<feature type="compositionally biased region" description="Basic and acidic residues" evidence="4">
    <location>
        <begin position="795"/>
        <end position="806"/>
    </location>
</feature>
<feature type="region of interest" description="Disordered" evidence="4">
    <location>
        <begin position="876"/>
        <end position="954"/>
    </location>
</feature>
<dbReference type="InterPro" id="IPR001810">
    <property type="entry name" value="F-box_dom"/>
</dbReference>
<feature type="non-terminal residue" evidence="6">
    <location>
        <position position="1009"/>
    </location>
</feature>